<dbReference type="InterPro" id="IPR056782">
    <property type="entry name" value="HAD_PNKP"/>
</dbReference>
<name>H6X4S7_9CAUD</name>
<dbReference type="Proteomes" id="UP000007524">
    <property type="component" value="Segment"/>
</dbReference>
<dbReference type="EMBL" id="JQ513383">
    <property type="protein sequence ID" value="AFA44743.1"/>
    <property type="molecule type" value="Genomic_DNA"/>
</dbReference>
<protein>
    <submittedName>
        <fullName evidence="2">Polynucleotide 5'-kinase and 3'-phosphatase</fullName>
    </submittedName>
</protein>
<dbReference type="GeneID" id="14013058"/>
<reference evidence="2 3" key="1">
    <citation type="journal article" date="2012" name="J. Virol.">
        <title>Genome of Klebsiella sp.-Infecting Bacteriophage vB_KleM_RaK2.</title>
        <authorList>
            <person name="Simoliunas E."/>
            <person name="Kaliniene L."/>
            <person name="Truncaite L."/>
            <person name="Klausa V."/>
            <person name="Zajanckauskaite A."/>
            <person name="Meskys R."/>
        </authorList>
    </citation>
    <scope>NUCLEOTIDE SEQUENCE [LARGE SCALE GENOMIC DNA]</scope>
</reference>
<evidence type="ECO:0000313" key="3">
    <source>
        <dbReference type="Proteomes" id="UP000007524"/>
    </source>
</evidence>
<accession>H6X4S7</accession>
<dbReference type="Pfam" id="PF25109">
    <property type="entry name" value="HAD_PNKP"/>
    <property type="match status" value="1"/>
</dbReference>
<evidence type="ECO:0000259" key="1">
    <source>
        <dbReference type="Pfam" id="PF25109"/>
    </source>
</evidence>
<evidence type="ECO:0000313" key="2">
    <source>
        <dbReference type="EMBL" id="AFA44743.1"/>
    </source>
</evidence>
<dbReference type="GO" id="GO:0016301">
    <property type="term" value="F:kinase activity"/>
    <property type="evidence" value="ECO:0007669"/>
    <property type="project" value="UniProtKB-KW"/>
</dbReference>
<dbReference type="InterPro" id="IPR023214">
    <property type="entry name" value="HAD_sf"/>
</dbReference>
<proteinExistence type="predicted"/>
<dbReference type="Gene3D" id="3.40.50.300">
    <property type="entry name" value="P-loop containing nucleotide triphosphate hydrolases"/>
    <property type="match status" value="1"/>
</dbReference>
<organism evidence="2 3">
    <name type="scientific">Klebsiella phage vB_KleM_RaK2</name>
    <dbReference type="NCBI Taxonomy" id="1147094"/>
    <lineage>
        <taxon>Viruses</taxon>
        <taxon>Duplodnaviria</taxon>
        <taxon>Heunggongvirae</taxon>
        <taxon>Uroviricota</taxon>
        <taxon>Caudoviricetes</taxon>
        <taxon>Alcyoneusvirus</taxon>
        <taxon>Alcyoneusvirus RaK2</taxon>
    </lineage>
</organism>
<dbReference type="InterPro" id="IPR036412">
    <property type="entry name" value="HAD-like_sf"/>
</dbReference>
<feature type="domain" description="Polynucleotide kinase PNKP phosphatase" evidence="1">
    <location>
        <begin position="180"/>
        <end position="314"/>
    </location>
</feature>
<keyword evidence="2" id="KW-0808">Transferase</keyword>
<dbReference type="SUPFAM" id="SSF52540">
    <property type="entry name" value="P-loop containing nucleoside triphosphate hydrolases"/>
    <property type="match status" value="1"/>
</dbReference>
<dbReference type="Pfam" id="PF13671">
    <property type="entry name" value="AAA_33"/>
    <property type="match status" value="1"/>
</dbReference>
<dbReference type="OrthoDB" id="5906at10239"/>
<dbReference type="KEGG" id="vg:14013058"/>
<gene>
    <name evidence="2" type="primary">pseT</name>
    <name evidence="2" type="ORF">RaK2_00470</name>
</gene>
<keyword evidence="2" id="KW-0418">Kinase</keyword>
<sequence>MPTITLTVGLPGCGKTTWAVEEVRRSKSKTVNINRDDLRESMAGSHKNYKFKDENEKYIDAMQIAAADTAANNKWNIIISDTNLKLSIRKKWKDWAKANDYDYKEKNFFNDFVAKDTSGADVHQYFKIKEFVKQCKDYNLLRYKSVPESVIDTMADSYLYSTMPVPSIQKDSMYDFNTEYIIVDIDGTLAHRGNRNPYDESTVLEDTPDLEVIRSVLAEVNHHKRKVIIMSGRHETCAKDTRLWLHENGVPFEYLFMRSENDNRPDDVVKYELYMNHVAPYYNVVKVYDDRQQVCTMWRKLLKLKVFQVDFGNF</sequence>
<keyword evidence="3" id="KW-1185">Reference proteome</keyword>
<dbReference type="RefSeq" id="YP_007007625.1">
    <property type="nucleotide sequence ID" value="NC_019526.1"/>
</dbReference>
<dbReference type="Gene3D" id="3.40.50.1000">
    <property type="entry name" value="HAD superfamily/HAD-like"/>
    <property type="match status" value="1"/>
</dbReference>
<dbReference type="SUPFAM" id="SSF56784">
    <property type="entry name" value="HAD-like"/>
    <property type="match status" value="1"/>
</dbReference>
<dbReference type="InterPro" id="IPR027417">
    <property type="entry name" value="P-loop_NTPase"/>
</dbReference>